<feature type="transmembrane region" description="Helical" evidence="1">
    <location>
        <begin position="47"/>
        <end position="65"/>
    </location>
</feature>
<keyword evidence="3" id="KW-1185">Reference proteome</keyword>
<proteinExistence type="predicted"/>
<gene>
    <name evidence="2" type="ORF">MetMK1DRAFT_00033180</name>
</gene>
<dbReference type="AlphaFoldDB" id="H2C9P4"/>
<accession>H2C9P4</accession>
<dbReference type="HOGENOM" id="CLU_2784192_0_0_2"/>
<evidence type="ECO:0000313" key="2">
    <source>
        <dbReference type="EMBL" id="EHP68870.1"/>
    </source>
</evidence>
<organism evidence="2 3">
    <name type="scientific">Metallosphaera yellowstonensis MK1</name>
    <dbReference type="NCBI Taxonomy" id="671065"/>
    <lineage>
        <taxon>Archaea</taxon>
        <taxon>Thermoproteota</taxon>
        <taxon>Thermoprotei</taxon>
        <taxon>Sulfolobales</taxon>
        <taxon>Sulfolobaceae</taxon>
        <taxon>Metallosphaera</taxon>
    </lineage>
</organism>
<keyword evidence="1" id="KW-0812">Transmembrane</keyword>
<evidence type="ECO:0000313" key="3">
    <source>
        <dbReference type="Proteomes" id="UP000003980"/>
    </source>
</evidence>
<dbReference type="EMBL" id="JH597770">
    <property type="protein sequence ID" value="EHP68870.1"/>
    <property type="molecule type" value="Genomic_DNA"/>
</dbReference>
<keyword evidence="1" id="KW-0472">Membrane</keyword>
<reference evidence="2 3" key="1">
    <citation type="submission" date="2012-01" db="EMBL/GenBank/DDBJ databases">
        <title>Improved High-Quality Draft sequence of Metallosphaera yellowstonensis MK1.</title>
        <authorList>
            <consortium name="US DOE Joint Genome Institute"/>
            <person name="Lucas S."/>
            <person name="Han J."/>
            <person name="Cheng J.-F."/>
            <person name="Goodwin L."/>
            <person name="Pitluck S."/>
            <person name="Peters L."/>
            <person name="Teshima H."/>
            <person name="Detter J.C."/>
            <person name="Han C."/>
            <person name="Tapia R."/>
            <person name="Land M."/>
            <person name="Hauser L."/>
            <person name="Kyrpides N."/>
            <person name="Kozubal M."/>
            <person name="Macur R.E."/>
            <person name="Jay Z."/>
            <person name="Inskeep W."/>
            <person name="Woyke T."/>
        </authorList>
    </citation>
    <scope>NUCLEOTIDE SEQUENCE [LARGE SCALE GENOMIC DNA]</scope>
    <source>
        <strain evidence="2 3">MK1</strain>
    </source>
</reference>
<feature type="transmembrane region" description="Helical" evidence="1">
    <location>
        <begin position="21"/>
        <end position="41"/>
    </location>
</feature>
<keyword evidence="1" id="KW-1133">Transmembrane helix</keyword>
<sequence length="68" mass="7812">MKSRQNLITAVTWFTKSSFHVFDTLAYNTTFLFLTIPINFSTSSLNLHFPLCTTGFIYPFFTYSLSVA</sequence>
<protein>
    <submittedName>
        <fullName evidence="2">Uncharacterized protein</fullName>
    </submittedName>
</protein>
<evidence type="ECO:0000256" key="1">
    <source>
        <dbReference type="SAM" id="Phobius"/>
    </source>
</evidence>
<name>H2C9P4_9CREN</name>
<dbReference type="Proteomes" id="UP000003980">
    <property type="component" value="Unassembled WGS sequence"/>
</dbReference>